<evidence type="ECO:0000259" key="3">
    <source>
        <dbReference type="Pfam" id="PF00296"/>
    </source>
</evidence>
<dbReference type="InterPro" id="IPR050766">
    <property type="entry name" value="Bact_Lucif_Oxidored"/>
</dbReference>
<keyword evidence="2" id="KW-0503">Monooxygenase</keyword>
<dbReference type="Pfam" id="PF00296">
    <property type="entry name" value="Bac_luciferase"/>
    <property type="match status" value="1"/>
</dbReference>
<evidence type="ECO:0000313" key="4">
    <source>
        <dbReference type="EMBL" id="SUZ53311.1"/>
    </source>
</evidence>
<dbReference type="GO" id="GO:0005829">
    <property type="term" value="C:cytosol"/>
    <property type="evidence" value="ECO:0007669"/>
    <property type="project" value="TreeGrafter"/>
</dbReference>
<dbReference type="InterPro" id="IPR036661">
    <property type="entry name" value="Luciferase-like_sf"/>
</dbReference>
<dbReference type="GO" id="GO:0016705">
    <property type="term" value="F:oxidoreductase activity, acting on paired donors, with incorporation or reduction of molecular oxygen"/>
    <property type="evidence" value="ECO:0007669"/>
    <property type="project" value="InterPro"/>
</dbReference>
<dbReference type="EMBL" id="UINC01000325">
    <property type="protein sequence ID" value="SUZ53311.1"/>
    <property type="molecule type" value="Genomic_DNA"/>
</dbReference>
<dbReference type="AlphaFoldDB" id="A0A381NFJ2"/>
<reference evidence="4" key="1">
    <citation type="submission" date="2018-05" db="EMBL/GenBank/DDBJ databases">
        <authorList>
            <person name="Lanie J.A."/>
            <person name="Ng W.-L."/>
            <person name="Kazmierczak K.M."/>
            <person name="Andrzejewski T.M."/>
            <person name="Davidsen T.M."/>
            <person name="Wayne K.J."/>
            <person name="Tettelin H."/>
            <person name="Glass J.I."/>
            <person name="Rusch D."/>
            <person name="Podicherti R."/>
            <person name="Tsui H.-C.T."/>
            <person name="Winkler M.E."/>
        </authorList>
    </citation>
    <scope>NUCLEOTIDE SEQUENCE</scope>
</reference>
<proteinExistence type="predicted"/>
<sequence>MITRFGSLYAGHVDLDDVGYDATPVNDRRLSDERLTSVFPKAQAIAVKMDELGYDTFWSAEHHFQHEGYECIPNLLMMYVHLAHLTKNLRFGCGFNVNPMWHPLRLAEDYATADILTGGRVIFGVGRGYHSREVDTFGVPSTNTDNDANREIFEEQVEIIMKAFNEESFSHQGKHYTLPPEVPYRGYTLKEITLVPRPRILPVETYQPMVSASQRAMDFMAKHGIKGIVGGGAATGGASDSVVKQWQETLAKHGRETELGGDLIVGVSTFIDDTEEKAKKGVERYFEENMKMFAPLGFVRGLSDDQITALGRGSAARSAGLPTIEDAIKTGAWLVGPPELVTERLMELQDRFPGLREVNVGASVMSTEQSIILEQLELFGKEVMPKFKSQSN</sequence>
<evidence type="ECO:0000256" key="2">
    <source>
        <dbReference type="ARBA" id="ARBA00023033"/>
    </source>
</evidence>
<name>A0A381NFJ2_9ZZZZ</name>
<dbReference type="Gene3D" id="3.20.20.30">
    <property type="entry name" value="Luciferase-like domain"/>
    <property type="match status" value="1"/>
</dbReference>
<gene>
    <name evidence="4" type="ORF">METZ01_LOCUS6165</name>
</gene>
<organism evidence="4">
    <name type="scientific">marine metagenome</name>
    <dbReference type="NCBI Taxonomy" id="408172"/>
    <lineage>
        <taxon>unclassified sequences</taxon>
        <taxon>metagenomes</taxon>
        <taxon>ecological metagenomes</taxon>
    </lineage>
</organism>
<dbReference type="GO" id="GO:0004497">
    <property type="term" value="F:monooxygenase activity"/>
    <property type="evidence" value="ECO:0007669"/>
    <property type="project" value="UniProtKB-KW"/>
</dbReference>
<dbReference type="PANTHER" id="PTHR30137:SF8">
    <property type="entry name" value="BLR5498 PROTEIN"/>
    <property type="match status" value="1"/>
</dbReference>
<protein>
    <recommendedName>
        <fullName evidence="3">Luciferase-like domain-containing protein</fullName>
    </recommendedName>
</protein>
<keyword evidence="1" id="KW-0560">Oxidoreductase</keyword>
<feature type="domain" description="Luciferase-like" evidence="3">
    <location>
        <begin position="37"/>
        <end position="350"/>
    </location>
</feature>
<accession>A0A381NFJ2</accession>
<dbReference type="InterPro" id="IPR011251">
    <property type="entry name" value="Luciferase-like_dom"/>
</dbReference>
<dbReference type="SUPFAM" id="SSF51679">
    <property type="entry name" value="Bacterial luciferase-like"/>
    <property type="match status" value="1"/>
</dbReference>
<evidence type="ECO:0000256" key="1">
    <source>
        <dbReference type="ARBA" id="ARBA00023002"/>
    </source>
</evidence>
<dbReference type="PANTHER" id="PTHR30137">
    <property type="entry name" value="LUCIFERASE-LIKE MONOOXYGENASE"/>
    <property type="match status" value="1"/>
</dbReference>